<evidence type="ECO:0000256" key="10">
    <source>
        <dbReference type="ARBA" id="ARBA00030775"/>
    </source>
</evidence>
<dbReference type="InterPro" id="IPR045584">
    <property type="entry name" value="Pilin-like"/>
</dbReference>
<evidence type="ECO:0000313" key="13">
    <source>
        <dbReference type="EMBL" id="PWQ99979.1"/>
    </source>
</evidence>
<evidence type="ECO:0000256" key="6">
    <source>
        <dbReference type="ARBA" id="ARBA00022692"/>
    </source>
</evidence>
<dbReference type="Gene3D" id="3.30.700.10">
    <property type="entry name" value="Glycoprotein, Type 4 Pilin"/>
    <property type="match status" value="1"/>
</dbReference>
<accession>A0A317CNR6</accession>
<keyword evidence="4" id="KW-0488">Methylation</keyword>
<comment type="caution">
    <text evidence="13">The sequence shown here is derived from an EMBL/GenBank/DDBJ whole genome shotgun (WGS) entry which is preliminary data.</text>
</comment>
<dbReference type="InterPro" id="IPR002416">
    <property type="entry name" value="T2SS_protein-GspH"/>
</dbReference>
<dbReference type="GO" id="GO:0015627">
    <property type="term" value="C:type II protein secretion system complex"/>
    <property type="evidence" value="ECO:0007669"/>
    <property type="project" value="InterPro"/>
</dbReference>
<dbReference type="Gene3D" id="3.55.40.10">
    <property type="entry name" value="minor pseudopilin epsh domain"/>
    <property type="match status" value="1"/>
</dbReference>
<dbReference type="NCBIfam" id="TIGR02532">
    <property type="entry name" value="IV_pilin_GFxxxE"/>
    <property type="match status" value="1"/>
</dbReference>
<evidence type="ECO:0000256" key="1">
    <source>
        <dbReference type="ARBA" id="ARBA00004377"/>
    </source>
</evidence>
<organism evidence="13 14">
    <name type="scientific">Leucothrix pacifica</name>
    <dbReference type="NCBI Taxonomy" id="1247513"/>
    <lineage>
        <taxon>Bacteria</taxon>
        <taxon>Pseudomonadati</taxon>
        <taxon>Pseudomonadota</taxon>
        <taxon>Gammaproteobacteria</taxon>
        <taxon>Thiotrichales</taxon>
        <taxon>Thiotrichaceae</taxon>
        <taxon>Leucothrix</taxon>
    </lineage>
</organism>
<keyword evidence="6 11" id="KW-0812">Transmembrane</keyword>
<evidence type="ECO:0000256" key="7">
    <source>
        <dbReference type="ARBA" id="ARBA00022989"/>
    </source>
</evidence>
<dbReference type="NCBIfam" id="TIGR01708">
    <property type="entry name" value="typeII_sec_gspH"/>
    <property type="match status" value="1"/>
</dbReference>
<proteinExistence type="inferred from homology"/>
<reference evidence="13 14" key="1">
    <citation type="submission" date="2018-05" db="EMBL/GenBank/DDBJ databases">
        <title>Leucothrix arctica sp. nov., isolated from Arctic seawater.</title>
        <authorList>
            <person name="Choi A."/>
            <person name="Baek K."/>
        </authorList>
    </citation>
    <scope>NUCLEOTIDE SEQUENCE [LARGE SCALE GENOMIC DNA]</scope>
    <source>
        <strain evidence="13 14">JCM 18388</strain>
    </source>
</reference>
<evidence type="ECO:0000256" key="3">
    <source>
        <dbReference type="ARBA" id="ARBA00022475"/>
    </source>
</evidence>
<comment type="subcellular location">
    <subcellularLocation>
        <location evidence="1">Cell inner membrane</location>
        <topology evidence="1">Single-pass membrane protein</topology>
    </subcellularLocation>
</comment>
<name>A0A317CNR6_9GAMM</name>
<dbReference type="InterPro" id="IPR049875">
    <property type="entry name" value="TypeII_GspH"/>
</dbReference>
<dbReference type="InterPro" id="IPR022346">
    <property type="entry name" value="T2SS_GspH"/>
</dbReference>
<evidence type="ECO:0000256" key="5">
    <source>
        <dbReference type="ARBA" id="ARBA00022519"/>
    </source>
</evidence>
<protein>
    <recommendedName>
        <fullName evidence="2">Type II secretion system protein H</fullName>
    </recommendedName>
    <alternativeName>
        <fullName evidence="10">General secretion pathway protein H</fullName>
    </alternativeName>
</protein>
<evidence type="ECO:0000313" key="14">
    <source>
        <dbReference type="Proteomes" id="UP000245539"/>
    </source>
</evidence>
<comment type="similarity">
    <text evidence="9">Belongs to the GSP H family.</text>
</comment>
<dbReference type="GO" id="GO:0015628">
    <property type="term" value="P:protein secretion by the type II secretion system"/>
    <property type="evidence" value="ECO:0007669"/>
    <property type="project" value="InterPro"/>
</dbReference>
<keyword evidence="14" id="KW-1185">Reference proteome</keyword>
<gene>
    <name evidence="13" type="primary">gspH</name>
    <name evidence="13" type="ORF">DKW60_04020</name>
</gene>
<evidence type="ECO:0000259" key="12">
    <source>
        <dbReference type="Pfam" id="PF12019"/>
    </source>
</evidence>
<dbReference type="OrthoDB" id="5730913at2"/>
<dbReference type="Pfam" id="PF07963">
    <property type="entry name" value="N_methyl"/>
    <property type="match status" value="1"/>
</dbReference>
<sequence length="178" mass="20403">MLMSRPHRFSIHHHQQGYTLIELMVVIAIMGLLTSVVLPYLPGDKQELLFEELDRFESRVSYAQTHAVLQSQDLGLVVDEGEYRFMQRGKSGWELIEEQPLQAQKIPEFLRQLASVEGQELIVEDSLDGEVPAPKLLFLSSGEITPFTYQLSLSEEIYSTLEYDPLGELKRESFNESE</sequence>
<keyword evidence="7 11" id="KW-1133">Transmembrane helix</keyword>
<dbReference type="SUPFAM" id="SSF54523">
    <property type="entry name" value="Pili subunits"/>
    <property type="match status" value="1"/>
</dbReference>
<dbReference type="PRINTS" id="PR00885">
    <property type="entry name" value="BCTERIALGSPH"/>
</dbReference>
<dbReference type="InterPro" id="IPR012902">
    <property type="entry name" value="N_methyl_site"/>
</dbReference>
<feature type="transmembrane region" description="Helical" evidence="11">
    <location>
        <begin position="20"/>
        <end position="41"/>
    </location>
</feature>
<evidence type="ECO:0000256" key="2">
    <source>
        <dbReference type="ARBA" id="ARBA00021549"/>
    </source>
</evidence>
<feature type="domain" description="General secretion pathway GspH" evidence="12">
    <location>
        <begin position="54"/>
        <end position="153"/>
    </location>
</feature>
<dbReference type="PROSITE" id="PS00409">
    <property type="entry name" value="PROKAR_NTER_METHYL"/>
    <property type="match status" value="1"/>
</dbReference>
<evidence type="ECO:0000256" key="4">
    <source>
        <dbReference type="ARBA" id="ARBA00022481"/>
    </source>
</evidence>
<evidence type="ECO:0000256" key="9">
    <source>
        <dbReference type="ARBA" id="ARBA00025772"/>
    </source>
</evidence>
<evidence type="ECO:0000256" key="11">
    <source>
        <dbReference type="SAM" id="Phobius"/>
    </source>
</evidence>
<keyword evidence="3" id="KW-1003">Cell membrane</keyword>
<dbReference type="RefSeq" id="WP_109836380.1">
    <property type="nucleotide sequence ID" value="NZ_QGKM01000006.1"/>
</dbReference>
<keyword evidence="5" id="KW-0997">Cell inner membrane</keyword>
<keyword evidence="8 11" id="KW-0472">Membrane</keyword>
<evidence type="ECO:0000256" key="8">
    <source>
        <dbReference type="ARBA" id="ARBA00023136"/>
    </source>
</evidence>
<dbReference type="AlphaFoldDB" id="A0A317CNR6"/>
<dbReference type="EMBL" id="QGKM01000006">
    <property type="protein sequence ID" value="PWQ99979.1"/>
    <property type="molecule type" value="Genomic_DNA"/>
</dbReference>
<dbReference type="Pfam" id="PF12019">
    <property type="entry name" value="GspH"/>
    <property type="match status" value="1"/>
</dbReference>
<dbReference type="GO" id="GO:0005886">
    <property type="term" value="C:plasma membrane"/>
    <property type="evidence" value="ECO:0007669"/>
    <property type="project" value="UniProtKB-SubCell"/>
</dbReference>
<dbReference type="Proteomes" id="UP000245539">
    <property type="component" value="Unassembled WGS sequence"/>
</dbReference>